<gene>
    <name evidence="1" type="ORF">O0554_24760</name>
</gene>
<dbReference type="RefSeq" id="WP_258434869.1">
    <property type="nucleotide sequence ID" value="NZ_JANSGW010000053.1"/>
</dbReference>
<dbReference type="Proteomes" id="UP001077662">
    <property type="component" value="Unassembled WGS sequence"/>
</dbReference>
<protein>
    <submittedName>
        <fullName evidence="1">Uncharacterized protein</fullName>
    </submittedName>
</protein>
<evidence type="ECO:0000313" key="2">
    <source>
        <dbReference type="Proteomes" id="UP001077662"/>
    </source>
</evidence>
<dbReference type="EMBL" id="JAPTNE010000053">
    <property type="protein sequence ID" value="MCZ0810058.1"/>
    <property type="molecule type" value="Genomic_DNA"/>
</dbReference>
<accession>A0AAP3DL17</accession>
<reference evidence="1" key="1">
    <citation type="submission" date="2022-09" db="EMBL/GenBank/DDBJ databases">
        <title>Genome analysis and characterization of larvicidal activity of Brevibacillus strains.</title>
        <authorList>
            <person name="Patrusheva E.V."/>
            <person name="Izotova A.O."/>
            <person name="Toshchakov S.V."/>
            <person name="Sineoky S.P."/>
        </authorList>
    </citation>
    <scope>NUCLEOTIDE SEQUENCE</scope>
    <source>
        <strain evidence="1">VKPM_B-13247</strain>
    </source>
</reference>
<comment type="caution">
    <text evidence="1">The sequence shown here is derived from an EMBL/GenBank/DDBJ whole genome shotgun (WGS) entry which is preliminary data.</text>
</comment>
<dbReference type="AlphaFoldDB" id="A0AAP3DL17"/>
<sequence>MRPIKIVSFYDIDENQVFEGDIAIDRREEDDGLLLCDNLAIYVGQRIGEVTVIAVQPRLNQPGYYDYIEMIGDITIESLADLSELPPCAIDFFKWAATRHSFVSGDIYTESLYQVSTVAPTAV</sequence>
<evidence type="ECO:0000313" key="1">
    <source>
        <dbReference type="EMBL" id="MCZ0810058.1"/>
    </source>
</evidence>
<proteinExistence type="predicted"/>
<organism evidence="1 2">
    <name type="scientific">Brevibacillus laterosporus</name>
    <name type="common">Bacillus laterosporus</name>
    <dbReference type="NCBI Taxonomy" id="1465"/>
    <lineage>
        <taxon>Bacteria</taxon>
        <taxon>Bacillati</taxon>
        <taxon>Bacillota</taxon>
        <taxon>Bacilli</taxon>
        <taxon>Bacillales</taxon>
        <taxon>Paenibacillaceae</taxon>
        <taxon>Brevibacillus</taxon>
    </lineage>
</organism>
<name>A0AAP3DL17_BRELA</name>